<gene>
    <name evidence="1" type="ORF">EP51_14330</name>
</gene>
<organism evidence="1 2">
    <name type="scientific">Rhodococcus opacus</name>
    <name type="common">Nocardia opaca</name>
    <dbReference type="NCBI Taxonomy" id="37919"/>
    <lineage>
        <taxon>Bacteria</taxon>
        <taxon>Bacillati</taxon>
        <taxon>Actinomycetota</taxon>
        <taxon>Actinomycetes</taxon>
        <taxon>Mycobacteriales</taxon>
        <taxon>Nocardiaceae</taxon>
        <taxon>Rhodococcus</taxon>
    </lineage>
</organism>
<dbReference type="Proteomes" id="UP000028488">
    <property type="component" value="Chromosome"/>
</dbReference>
<sequence length="67" mass="7659">MARSASAGGWPTRWFAAYRRTIDFGLVHSGQKRDKYAFDDLGQDRIGHRLAAKHDRIGNHGLRYSIE</sequence>
<name>A0A076EHP5_RHOOP</name>
<dbReference type="AlphaFoldDB" id="A0A076EHP5"/>
<dbReference type="EMBL" id="CP008947">
    <property type="protein sequence ID" value="AII05720.1"/>
    <property type="molecule type" value="Genomic_DNA"/>
</dbReference>
<protein>
    <submittedName>
        <fullName evidence="1">Uncharacterized protein</fullName>
    </submittedName>
</protein>
<evidence type="ECO:0000313" key="2">
    <source>
        <dbReference type="Proteomes" id="UP000028488"/>
    </source>
</evidence>
<reference evidence="1 2" key="1">
    <citation type="submission" date="2014-07" db="EMBL/GenBank/DDBJ databases">
        <title>Genome Sequence of Rhodococcus opacus Strain R7, a Biodegrader of Mono- and Polycyclic Aromatic Hydrocarbons.</title>
        <authorList>
            <person name="Di Gennaro P."/>
            <person name="Zampolli J."/>
            <person name="Presti I."/>
            <person name="Cappelletti M."/>
            <person name="D'Ursi P."/>
            <person name="Orro A."/>
            <person name="Mezzelani A."/>
            <person name="Milanesi L."/>
        </authorList>
    </citation>
    <scope>NUCLEOTIDE SEQUENCE [LARGE SCALE GENOMIC DNA]</scope>
    <source>
        <strain evidence="1 2">R7</strain>
    </source>
</reference>
<proteinExistence type="predicted"/>
<accession>A0A076EHP5</accession>
<evidence type="ECO:0000313" key="1">
    <source>
        <dbReference type="EMBL" id="AII05720.1"/>
    </source>
</evidence>